<feature type="chain" id="PRO_5012443447" evidence="1">
    <location>
        <begin position="27"/>
        <end position="248"/>
    </location>
</feature>
<dbReference type="AlphaFoldDB" id="A0A226EG48"/>
<organism evidence="2 3">
    <name type="scientific">Folsomia candida</name>
    <name type="common">Springtail</name>
    <dbReference type="NCBI Taxonomy" id="158441"/>
    <lineage>
        <taxon>Eukaryota</taxon>
        <taxon>Metazoa</taxon>
        <taxon>Ecdysozoa</taxon>
        <taxon>Arthropoda</taxon>
        <taxon>Hexapoda</taxon>
        <taxon>Collembola</taxon>
        <taxon>Entomobryomorpha</taxon>
        <taxon>Isotomoidea</taxon>
        <taxon>Isotomidae</taxon>
        <taxon>Proisotominae</taxon>
        <taxon>Folsomia</taxon>
    </lineage>
</organism>
<dbReference type="EMBL" id="LNIX01000004">
    <property type="protein sequence ID" value="OXA56575.1"/>
    <property type="molecule type" value="Genomic_DNA"/>
</dbReference>
<accession>A0A226EG48</accession>
<sequence length="248" mass="28520">MMTLLVLNIVTFILLLNLLSLHSQQARKVTHYRQNRTSPDLNTFDNENKLEYLTQFALANKHRLIDWNGTCDEKLQHAWVWSGEKHIFSGRLETSFSHSTQWHKQICNFFQYLDCINGRCECADGDRFTPVLQFDPADHPDNDEKKSHMKRKRRCRVKEGELCNFVRVKSGFFPGVNISVPDFFECVEPFVCAIKVDPESDKVTHRPIVSETCQTVESITLGAKVGFKAQSASVDECEDVKAGRSPHR</sequence>
<reference evidence="2 3" key="1">
    <citation type="submission" date="2015-12" db="EMBL/GenBank/DDBJ databases">
        <title>The genome of Folsomia candida.</title>
        <authorList>
            <person name="Faddeeva A."/>
            <person name="Derks M.F."/>
            <person name="Anvar Y."/>
            <person name="Smit S."/>
            <person name="Van Straalen N."/>
            <person name="Roelofs D."/>
        </authorList>
    </citation>
    <scope>NUCLEOTIDE SEQUENCE [LARGE SCALE GENOMIC DNA]</scope>
    <source>
        <strain evidence="2 3">VU population</strain>
        <tissue evidence="2">Whole body</tissue>
    </source>
</reference>
<dbReference type="Proteomes" id="UP000198287">
    <property type="component" value="Unassembled WGS sequence"/>
</dbReference>
<protein>
    <submittedName>
        <fullName evidence="2">Uncharacterized protein</fullName>
    </submittedName>
</protein>
<feature type="signal peptide" evidence="1">
    <location>
        <begin position="1"/>
        <end position="26"/>
    </location>
</feature>
<keyword evidence="1" id="KW-0732">Signal</keyword>
<evidence type="ECO:0000313" key="3">
    <source>
        <dbReference type="Proteomes" id="UP000198287"/>
    </source>
</evidence>
<evidence type="ECO:0000313" key="2">
    <source>
        <dbReference type="EMBL" id="OXA56575.1"/>
    </source>
</evidence>
<gene>
    <name evidence="2" type="ORF">Fcan01_09613</name>
</gene>
<proteinExistence type="predicted"/>
<keyword evidence="3" id="KW-1185">Reference proteome</keyword>
<name>A0A226EG48_FOLCA</name>
<comment type="caution">
    <text evidence="2">The sequence shown here is derived from an EMBL/GenBank/DDBJ whole genome shotgun (WGS) entry which is preliminary data.</text>
</comment>
<evidence type="ECO:0000256" key="1">
    <source>
        <dbReference type="SAM" id="SignalP"/>
    </source>
</evidence>